<dbReference type="Gene3D" id="2.60.120.10">
    <property type="entry name" value="Jelly Rolls"/>
    <property type="match status" value="1"/>
</dbReference>
<gene>
    <name evidence="5" type="ORF">C7I85_17250</name>
</gene>
<dbReference type="InterPro" id="IPR036390">
    <property type="entry name" value="WH_DNA-bd_sf"/>
</dbReference>
<dbReference type="Gene3D" id="1.10.10.10">
    <property type="entry name" value="Winged helix-like DNA-binding domain superfamily/Winged helix DNA-binding domain"/>
    <property type="match status" value="1"/>
</dbReference>
<dbReference type="OrthoDB" id="7584044at2"/>
<name>A0A2P7SA26_9HYPH</name>
<evidence type="ECO:0000313" key="5">
    <source>
        <dbReference type="EMBL" id="PSJ59352.1"/>
    </source>
</evidence>
<dbReference type="RefSeq" id="WP_106725240.1">
    <property type="nucleotide sequence ID" value="NZ_PXYL01000008.1"/>
</dbReference>
<dbReference type="AlphaFoldDB" id="A0A2P7SA26"/>
<dbReference type="InterPro" id="IPR000595">
    <property type="entry name" value="cNMP-bd_dom"/>
</dbReference>
<keyword evidence="3" id="KW-0804">Transcription</keyword>
<dbReference type="Pfam" id="PF13545">
    <property type="entry name" value="HTH_Crp_2"/>
    <property type="match status" value="1"/>
</dbReference>
<evidence type="ECO:0000256" key="3">
    <source>
        <dbReference type="ARBA" id="ARBA00023163"/>
    </source>
</evidence>
<comment type="caution">
    <text evidence="5">The sequence shown here is derived from an EMBL/GenBank/DDBJ whole genome shotgun (WGS) entry which is preliminary data.</text>
</comment>
<protein>
    <submittedName>
        <fullName evidence="5">Crp/Fnr family transcriptional regulator</fullName>
    </submittedName>
</protein>
<dbReference type="SUPFAM" id="SSF46785">
    <property type="entry name" value="Winged helix' DNA-binding domain"/>
    <property type="match status" value="1"/>
</dbReference>
<dbReference type="GO" id="GO:0003677">
    <property type="term" value="F:DNA binding"/>
    <property type="evidence" value="ECO:0007669"/>
    <property type="project" value="UniProtKB-KW"/>
</dbReference>
<proteinExistence type="predicted"/>
<sequence>MAKPQEPISTVRKHDCAKCPLRPLPIFRAFEQQELAFVTRFKKGELAVDKGATVLVEGSHSAHLYTVLSGWGFRFKLMPDGRRQILNYVMPGDLIGLQGSLMGEMQHSVESLSPMLLCVFERDQLEELYRNHPGLAYDITWLAAREEQMLDENLLSVGRRSALERAAYLMAFIGSRAQAVGLIGRRSLEVPITQQHVADTLGLSLVHTNKTIRKLSNRKLIAWHDGGCTILDMEGLMVLARWEGLGQRVRPLV</sequence>
<dbReference type="PROSITE" id="PS51063">
    <property type="entry name" value="HTH_CRP_2"/>
    <property type="match status" value="1"/>
</dbReference>
<dbReference type="Pfam" id="PF00027">
    <property type="entry name" value="cNMP_binding"/>
    <property type="match status" value="1"/>
</dbReference>
<keyword evidence="6" id="KW-1185">Reference proteome</keyword>
<keyword evidence="2" id="KW-0238">DNA-binding</keyword>
<reference evidence="5 6" key="1">
    <citation type="submission" date="2018-03" db="EMBL/GenBank/DDBJ databases">
        <title>The draft genome of Mesorhizobium soli JCM 19897.</title>
        <authorList>
            <person name="Li L."/>
            <person name="Liu L."/>
            <person name="Liang L."/>
            <person name="Wang T."/>
            <person name="Zhang X."/>
        </authorList>
    </citation>
    <scope>NUCLEOTIDE SEQUENCE [LARGE SCALE GENOMIC DNA]</scope>
    <source>
        <strain evidence="5 6">JCM 19897</strain>
    </source>
</reference>
<dbReference type="SUPFAM" id="SSF51206">
    <property type="entry name" value="cAMP-binding domain-like"/>
    <property type="match status" value="1"/>
</dbReference>
<evidence type="ECO:0000256" key="2">
    <source>
        <dbReference type="ARBA" id="ARBA00023125"/>
    </source>
</evidence>
<dbReference type="InterPro" id="IPR012318">
    <property type="entry name" value="HTH_CRP"/>
</dbReference>
<dbReference type="GO" id="GO:0006355">
    <property type="term" value="P:regulation of DNA-templated transcription"/>
    <property type="evidence" value="ECO:0007669"/>
    <property type="project" value="InterPro"/>
</dbReference>
<feature type="domain" description="HTH crp-type" evidence="4">
    <location>
        <begin position="160"/>
        <end position="234"/>
    </location>
</feature>
<dbReference type="InterPro" id="IPR014710">
    <property type="entry name" value="RmlC-like_jellyroll"/>
</dbReference>
<keyword evidence="1" id="KW-0805">Transcription regulation</keyword>
<dbReference type="SMART" id="SM00419">
    <property type="entry name" value="HTH_CRP"/>
    <property type="match status" value="1"/>
</dbReference>
<accession>A0A2P7SA26</accession>
<evidence type="ECO:0000256" key="1">
    <source>
        <dbReference type="ARBA" id="ARBA00023015"/>
    </source>
</evidence>
<dbReference type="Proteomes" id="UP000240653">
    <property type="component" value="Unassembled WGS sequence"/>
</dbReference>
<organism evidence="5 6">
    <name type="scientific">Pseudaminobacter soli</name>
    <name type="common">ex Li et al. 2025</name>
    <dbReference type="NCBI Taxonomy" id="1295366"/>
    <lineage>
        <taxon>Bacteria</taxon>
        <taxon>Pseudomonadati</taxon>
        <taxon>Pseudomonadota</taxon>
        <taxon>Alphaproteobacteria</taxon>
        <taxon>Hyphomicrobiales</taxon>
        <taxon>Phyllobacteriaceae</taxon>
        <taxon>Pseudaminobacter</taxon>
    </lineage>
</organism>
<evidence type="ECO:0000259" key="4">
    <source>
        <dbReference type="PROSITE" id="PS51063"/>
    </source>
</evidence>
<evidence type="ECO:0000313" key="6">
    <source>
        <dbReference type="Proteomes" id="UP000240653"/>
    </source>
</evidence>
<dbReference type="EMBL" id="PXYL01000008">
    <property type="protein sequence ID" value="PSJ59352.1"/>
    <property type="molecule type" value="Genomic_DNA"/>
</dbReference>
<dbReference type="InterPro" id="IPR018490">
    <property type="entry name" value="cNMP-bd_dom_sf"/>
</dbReference>
<dbReference type="InterPro" id="IPR036388">
    <property type="entry name" value="WH-like_DNA-bd_sf"/>
</dbReference>
<dbReference type="CDD" id="cd00038">
    <property type="entry name" value="CAP_ED"/>
    <property type="match status" value="1"/>
</dbReference>